<dbReference type="EMBL" id="AP027452">
    <property type="protein sequence ID" value="BDY27565.1"/>
    <property type="molecule type" value="Genomic_DNA"/>
</dbReference>
<dbReference type="Proteomes" id="UP001241092">
    <property type="component" value="Chromosome"/>
</dbReference>
<dbReference type="EMBL" id="AP022567">
    <property type="protein sequence ID" value="BBX33908.1"/>
    <property type="molecule type" value="Genomic_DNA"/>
</dbReference>
<reference evidence="2" key="2">
    <citation type="submission" date="2020-02" db="EMBL/GenBank/DDBJ databases">
        <authorList>
            <person name="Matsumoto Y."/>
            <person name="Motooka D."/>
            <person name="Nakamura S."/>
        </authorList>
    </citation>
    <scope>NUCLEOTIDE SEQUENCE</scope>
    <source>
        <strain evidence="2">JCM 12375</strain>
    </source>
</reference>
<evidence type="ECO:0000256" key="1">
    <source>
        <dbReference type="SAM" id="MobiDB-lite"/>
    </source>
</evidence>
<sequence length="99" mass="11099">MSWLLVALIPGLLMLAAFGLDRLEAWLARESGPVSGPAAHPARADTRETMDGLQRRLRQRHVAIETALGDLNVERLPTRLQTSCHPNPEFQETRYANRV</sequence>
<proteinExistence type="predicted"/>
<reference evidence="3" key="3">
    <citation type="submission" date="2023-03" db="EMBL/GenBank/DDBJ databases">
        <title>Draft genome sequence of a Mycolicibacterium mageritense strain H4_3_1 isolated from a hybrid biological-inorganic system reactor.</title>
        <authorList>
            <person name="Feng X."/>
            <person name="Kazama D."/>
            <person name="Sato K."/>
            <person name="Kobayashi H."/>
        </authorList>
    </citation>
    <scope>NUCLEOTIDE SEQUENCE</scope>
    <source>
        <strain evidence="3">H4_3_1</strain>
    </source>
</reference>
<evidence type="ECO:0000313" key="2">
    <source>
        <dbReference type="EMBL" id="BBX33908.1"/>
    </source>
</evidence>
<protein>
    <submittedName>
        <fullName evidence="3">Uncharacterized protein</fullName>
    </submittedName>
</protein>
<dbReference type="RefSeq" id="WP_036431844.1">
    <property type="nucleotide sequence ID" value="NZ_AP022567.1"/>
</dbReference>
<gene>
    <name evidence="3" type="ORF">hbim_01489</name>
    <name evidence="2" type="ORF">MMAGJ_31900</name>
</gene>
<organism evidence="3 5">
    <name type="scientific">Mycolicibacterium mageritense</name>
    <name type="common">Mycobacterium mageritense</name>
    <dbReference type="NCBI Taxonomy" id="53462"/>
    <lineage>
        <taxon>Bacteria</taxon>
        <taxon>Bacillati</taxon>
        <taxon>Actinomycetota</taxon>
        <taxon>Actinomycetes</taxon>
        <taxon>Mycobacteriales</taxon>
        <taxon>Mycobacteriaceae</taxon>
        <taxon>Mycolicibacterium</taxon>
    </lineage>
</organism>
<feature type="compositionally biased region" description="Basic and acidic residues" evidence="1">
    <location>
        <begin position="42"/>
        <end position="52"/>
    </location>
</feature>
<evidence type="ECO:0000313" key="3">
    <source>
        <dbReference type="EMBL" id="BDY27565.1"/>
    </source>
</evidence>
<reference evidence="2 4" key="1">
    <citation type="journal article" date="2019" name="Emerg. Microbes Infect.">
        <title>Comprehensive subspecies identification of 175 nontuberculous mycobacteria species based on 7547 genomic profiles.</title>
        <authorList>
            <person name="Matsumoto Y."/>
            <person name="Kinjo T."/>
            <person name="Motooka D."/>
            <person name="Nabeya D."/>
            <person name="Jung N."/>
            <person name="Uechi K."/>
            <person name="Horii T."/>
            <person name="Iida T."/>
            <person name="Fujita J."/>
            <person name="Nakamura S."/>
        </authorList>
    </citation>
    <scope>NUCLEOTIDE SEQUENCE [LARGE SCALE GENOMIC DNA]</scope>
    <source>
        <strain evidence="2 4">JCM 12375</strain>
    </source>
</reference>
<evidence type="ECO:0000313" key="5">
    <source>
        <dbReference type="Proteomes" id="UP001241092"/>
    </source>
</evidence>
<accession>A0AAI8XM65</accession>
<keyword evidence="4" id="KW-1185">Reference proteome</keyword>
<feature type="region of interest" description="Disordered" evidence="1">
    <location>
        <begin position="33"/>
        <end position="52"/>
    </location>
</feature>
<evidence type="ECO:0000313" key="4">
    <source>
        <dbReference type="Proteomes" id="UP000465622"/>
    </source>
</evidence>
<dbReference type="AlphaFoldDB" id="A0AAI8XM65"/>
<dbReference type="Proteomes" id="UP000465622">
    <property type="component" value="Chromosome"/>
</dbReference>
<name>A0AAI8XM65_MYCME</name>